<dbReference type="SUPFAM" id="SSF48498">
    <property type="entry name" value="Tetracyclin repressor-like, C-terminal domain"/>
    <property type="match status" value="1"/>
</dbReference>
<keyword evidence="7" id="KW-1185">Reference proteome</keyword>
<dbReference type="InterPro" id="IPR011075">
    <property type="entry name" value="TetR_C"/>
</dbReference>
<dbReference type="PANTHER" id="PTHR30055">
    <property type="entry name" value="HTH-TYPE TRANSCRIPTIONAL REGULATOR RUTR"/>
    <property type="match status" value="1"/>
</dbReference>
<proteinExistence type="predicted"/>
<name>A0ABU1SIQ1_9MICO</name>
<dbReference type="Gene3D" id="1.10.10.60">
    <property type="entry name" value="Homeodomain-like"/>
    <property type="match status" value="1"/>
</dbReference>
<evidence type="ECO:0000256" key="4">
    <source>
        <dbReference type="PROSITE-ProRule" id="PRU00335"/>
    </source>
</evidence>
<feature type="DNA-binding region" description="H-T-H motif" evidence="4">
    <location>
        <begin position="37"/>
        <end position="56"/>
    </location>
</feature>
<dbReference type="RefSeq" id="WP_310022923.1">
    <property type="nucleotide sequence ID" value="NZ_JAVDUM010000017.1"/>
</dbReference>
<protein>
    <submittedName>
        <fullName evidence="6">AcrR family transcriptional regulator</fullName>
    </submittedName>
</protein>
<accession>A0ABU1SIQ1</accession>
<evidence type="ECO:0000256" key="3">
    <source>
        <dbReference type="ARBA" id="ARBA00023163"/>
    </source>
</evidence>
<dbReference type="Pfam" id="PF16859">
    <property type="entry name" value="TetR_C_11"/>
    <property type="match status" value="1"/>
</dbReference>
<evidence type="ECO:0000259" key="5">
    <source>
        <dbReference type="PROSITE" id="PS50977"/>
    </source>
</evidence>
<reference evidence="6 7" key="1">
    <citation type="submission" date="2023-07" db="EMBL/GenBank/DDBJ databases">
        <title>Sorghum-associated microbial communities from plants grown in Nebraska, USA.</title>
        <authorList>
            <person name="Schachtman D."/>
        </authorList>
    </citation>
    <scope>NUCLEOTIDE SEQUENCE [LARGE SCALE GENOMIC DNA]</scope>
    <source>
        <strain evidence="6 7">2980</strain>
    </source>
</reference>
<evidence type="ECO:0000313" key="7">
    <source>
        <dbReference type="Proteomes" id="UP001259347"/>
    </source>
</evidence>
<dbReference type="EMBL" id="JAVDUM010000017">
    <property type="protein sequence ID" value="MDR6868777.1"/>
    <property type="molecule type" value="Genomic_DNA"/>
</dbReference>
<dbReference type="PROSITE" id="PS50977">
    <property type="entry name" value="HTH_TETR_2"/>
    <property type="match status" value="1"/>
</dbReference>
<dbReference type="Gene3D" id="1.10.357.10">
    <property type="entry name" value="Tetracycline Repressor, domain 2"/>
    <property type="match status" value="1"/>
</dbReference>
<dbReference type="InterPro" id="IPR001647">
    <property type="entry name" value="HTH_TetR"/>
</dbReference>
<dbReference type="InterPro" id="IPR009057">
    <property type="entry name" value="Homeodomain-like_sf"/>
</dbReference>
<dbReference type="Proteomes" id="UP001259347">
    <property type="component" value="Unassembled WGS sequence"/>
</dbReference>
<feature type="domain" description="HTH tetR-type" evidence="5">
    <location>
        <begin position="14"/>
        <end position="74"/>
    </location>
</feature>
<sequence length="194" mass="21306">MSKTGDAMGRPADEELTARILATTREMLVRDGYAGLRIDRVVREVGCGKSAVYRRYPDKAALVAAAVVDVAALGTPPDTGSVRDDLLTHALQNQSTQSESGTRTIGLVLFDPDVFPLIWESFLTQRRDIGIRILERGIARGELPEDAALDIILDTVAGLTLYHQTVKGHHLTPDDYRGVIDALIRTPPLHRLQR</sequence>
<evidence type="ECO:0000256" key="1">
    <source>
        <dbReference type="ARBA" id="ARBA00023015"/>
    </source>
</evidence>
<evidence type="ECO:0000256" key="2">
    <source>
        <dbReference type="ARBA" id="ARBA00023125"/>
    </source>
</evidence>
<dbReference type="Pfam" id="PF00440">
    <property type="entry name" value="TetR_N"/>
    <property type="match status" value="1"/>
</dbReference>
<dbReference type="InterPro" id="IPR050109">
    <property type="entry name" value="HTH-type_TetR-like_transc_reg"/>
</dbReference>
<keyword evidence="3" id="KW-0804">Transcription</keyword>
<evidence type="ECO:0000313" key="6">
    <source>
        <dbReference type="EMBL" id="MDR6868777.1"/>
    </source>
</evidence>
<dbReference type="SUPFAM" id="SSF46689">
    <property type="entry name" value="Homeodomain-like"/>
    <property type="match status" value="1"/>
</dbReference>
<comment type="caution">
    <text evidence="6">The sequence shown here is derived from an EMBL/GenBank/DDBJ whole genome shotgun (WGS) entry which is preliminary data.</text>
</comment>
<keyword evidence="1" id="KW-0805">Transcription regulation</keyword>
<organism evidence="6 7">
    <name type="scientific">Microbacterium resistens</name>
    <dbReference type="NCBI Taxonomy" id="156977"/>
    <lineage>
        <taxon>Bacteria</taxon>
        <taxon>Bacillati</taxon>
        <taxon>Actinomycetota</taxon>
        <taxon>Actinomycetes</taxon>
        <taxon>Micrococcales</taxon>
        <taxon>Microbacteriaceae</taxon>
        <taxon>Microbacterium</taxon>
    </lineage>
</organism>
<gene>
    <name evidence="6" type="ORF">J2Y69_003401</name>
</gene>
<keyword evidence="2 4" id="KW-0238">DNA-binding</keyword>
<dbReference type="PANTHER" id="PTHR30055:SF148">
    <property type="entry name" value="TETR-FAMILY TRANSCRIPTIONAL REGULATOR"/>
    <property type="match status" value="1"/>
</dbReference>
<dbReference type="InterPro" id="IPR036271">
    <property type="entry name" value="Tet_transcr_reg_TetR-rel_C_sf"/>
</dbReference>